<accession>A0A094ISN8</accession>
<evidence type="ECO:0000256" key="5">
    <source>
        <dbReference type="PIRSR" id="PIRSR637944-1"/>
    </source>
</evidence>
<dbReference type="PANTHER" id="PTHR10430:SF16">
    <property type="entry name" value="PEROXIREDOXIN-5, MITOCHONDRIAL"/>
    <property type="match status" value="1"/>
</dbReference>
<dbReference type="STRING" id="435908.IDSA_09285"/>
<keyword evidence="2 6" id="KW-0049">Antioxidant</keyword>
<reference evidence="8 9" key="1">
    <citation type="submission" date="2014-06" db="EMBL/GenBank/DDBJ databases">
        <title>The draft genome sequence of Idiomarina salinarum ISL-52.</title>
        <authorList>
            <person name="Du J."/>
            <person name="Shao Z."/>
        </authorList>
    </citation>
    <scope>NUCLEOTIDE SEQUENCE [LARGE SCALE GENOMIC DNA]</scope>
    <source>
        <strain evidence="8 9">ISL-52</strain>
    </source>
</reference>
<comment type="function">
    <text evidence="6">Thiol-specific peroxidase that catalyzes the reduction of hydrogen peroxide and organic hydroperoxides to water and alcohols, respectively. Plays a role in cell protection against oxidative stress by detoxifying peroxides.</text>
</comment>
<dbReference type="InterPro" id="IPR037944">
    <property type="entry name" value="PRX5-like"/>
</dbReference>
<dbReference type="EMBL" id="JPER01000004">
    <property type="protein sequence ID" value="KFZ30705.1"/>
    <property type="molecule type" value="Genomic_DNA"/>
</dbReference>
<dbReference type="Proteomes" id="UP000054363">
    <property type="component" value="Unassembled WGS sequence"/>
</dbReference>
<gene>
    <name evidence="8" type="ORF">IDSA_09285</name>
</gene>
<comment type="catalytic activity">
    <reaction evidence="6">
        <text>a hydroperoxide + 2 glutathione = an alcohol + glutathione disulfide + H2O</text>
        <dbReference type="Rhea" id="RHEA:62632"/>
        <dbReference type="ChEBI" id="CHEBI:15377"/>
        <dbReference type="ChEBI" id="CHEBI:30879"/>
        <dbReference type="ChEBI" id="CHEBI:35924"/>
        <dbReference type="ChEBI" id="CHEBI:57925"/>
        <dbReference type="ChEBI" id="CHEBI:58297"/>
        <dbReference type="EC" id="1.11.1.27"/>
    </reaction>
</comment>
<evidence type="ECO:0000256" key="6">
    <source>
        <dbReference type="RuleBase" id="RU366011"/>
    </source>
</evidence>
<dbReference type="SUPFAM" id="SSF52833">
    <property type="entry name" value="Thioredoxin-like"/>
    <property type="match status" value="1"/>
</dbReference>
<dbReference type="RefSeq" id="WP_034776073.1">
    <property type="nucleotide sequence ID" value="NZ_JPER01000004.1"/>
</dbReference>
<dbReference type="CDD" id="cd03013">
    <property type="entry name" value="PRX5_like"/>
    <property type="match status" value="1"/>
</dbReference>
<evidence type="ECO:0000313" key="8">
    <source>
        <dbReference type="EMBL" id="KFZ30705.1"/>
    </source>
</evidence>
<dbReference type="InterPro" id="IPR013740">
    <property type="entry name" value="Redoxin"/>
</dbReference>
<feature type="domain" description="Thioredoxin" evidence="7">
    <location>
        <begin position="2"/>
        <end position="161"/>
    </location>
</feature>
<dbReference type="AlphaFoldDB" id="A0A094ISN8"/>
<dbReference type="OrthoDB" id="9800621at2"/>
<keyword evidence="9" id="KW-1185">Reference proteome</keyword>
<dbReference type="GO" id="GO:0034599">
    <property type="term" value="P:cellular response to oxidative stress"/>
    <property type="evidence" value="ECO:0007669"/>
    <property type="project" value="InterPro"/>
</dbReference>
<evidence type="ECO:0000259" key="7">
    <source>
        <dbReference type="PROSITE" id="PS51352"/>
    </source>
</evidence>
<dbReference type="InterPro" id="IPR036249">
    <property type="entry name" value="Thioredoxin-like_sf"/>
</dbReference>
<protein>
    <recommendedName>
        <fullName evidence="6">Glutathione-dependent peroxiredoxin</fullName>
        <ecNumber evidence="6">1.11.1.27</ecNumber>
    </recommendedName>
</protein>
<evidence type="ECO:0000256" key="2">
    <source>
        <dbReference type="ARBA" id="ARBA00022862"/>
    </source>
</evidence>
<dbReference type="GO" id="GO:0042744">
    <property type="term" value="P:hydrogen peroxide catabolic process"/>
    <property type="evidence" value="ECO:0007669"/>
    <property type="project" value="TreeGrafter"/>
</dbReference>
<comment type="caution">
    <text evidence="8">The sequence shown here is derived from an EMBL/GenBank/DDBJ whole genome shotgun (WGS) entry which is preliminary data.</text>
</comment>
<dbReference type="InterPro" id="IPR013766">
    <property type="entry name" value="Thioredoxin_domain"/>
</dbReference>
<feature type="active site" description="Cysteine sulfenic acid (-SOH) intermediate" evidence="5">
    <location>
        <position position="48"/>
    </location>
</feature>
<dbReference type="PANTHER" id="PTHR10430">
    <property type="entry name" value="PEROXIREDOXIN"/>
    <property type="match status" value="1"/>
</dbReference>
<keyword evidence="1 6" id="KW-0575">Peroxidase</keyword>
<dbReference type="GO" id="GO:0005737">
    <property type="term" value="C:cytoplasm"/>
    <property type="evidence" value="ECO:0007669"/>
    <property type="project" value="TreeGrafter"/>
</dbReference>
<keyword evidence="4 6" id="KW-0676">Redox-active center</keyword>
<comment type="similarity">
    <text evidence="6">Belongs to the peroxiredoxin family. Prx5 subfamily.</text>
</comment>
<keyword evidence="3 6" id="KW-0560">Oxidoreductase</keyword>
<evidence type="ECO:0000256" key="4">
    <source>
        <dbReference type="ARBA" id="ARBA00023284"/>
    </source>
</evidence>
<proteinExistence type="inferred from homology"/>
<dbReference type="Pfam" id="PF08534">
    <property type="entry name" value="Redoxin"/>
    <property type="match status" value="1"/>
</dbReference>
<dbReference type="FunFam" id="3.40.30.10:FF:000020">
    <property type="entry name" value="Peroxiredoxin"/>
    <property type="match status" value="1"/>
</dbReference>
<dbReference type="PROSITE" id="PS51352">
    <property type="entry name" value="THIOREDOXIN_2"/>
    <property type="match status" value="1"/>
</dbReference>
<dbReference type="GO" id="GO:0008379">
    <property type="term" value="F:thioredoxin peroxidase activity"/>
    <property type="evidence" value="ECO:0007669"/>
    <property type="project" value="InterPro"/>
</dbReference>
<dbReference type="EC" id="1.11.1.27" evidence="6"/>
<dbReference type="Gene3D" id="3.40.30.10">
    <property type="entry name" value="Glutaredoxin"/>
    <property type="match status" value="1"/>
</dbReference>
<evidence type="ECO:0000256" key="3">
    <source>
        <dbReference type="ARBA" id="ARBA00023002"/>
    </source>
</evidence>
<dbReference type="GO" id="GO:0045454">
    <property type="term" value="P:cell redox homeostasis"/>
    <property type="evidence" value="ECO:0007669"/>
    <property type="project" value="TreeGrafter"/>
</dbReference>
<evidence type="ECO:0000313" key="9">
    <source>
        <dbReference type="Proteomes" id="UP000054363"/>
    </source>
</evidence>
<dbReference type="eggNOG" id="COG0678">
    <property type="taxonomic scope" value="Bacteria"/>
</dbReference>
<sequence length="161" mass="17714">MIEKNDSIPSAVLTQRGEAGIDKYDPELIFSEGTHVLFGVPGAFTPTCSEKHLPEFIEKSSDFRDAGVESIVCVSVNDCFVMDAWAKDNKVGDKLRMLADGDGSFHEKIGLIKDTGSFGGKRAKRYAMIIHNGCVTDLFVEEDQTFGVSRADHVLEVIQKK</sequence>
<evidence type="ECO:0000256" key="1">
    <source>
        <dbReference type="ARBA" id="ARBA00022559"/>
    </source>
</evidence>
<name>A0A094ISN8_9GAMM</name>
<organism evidence="8 9">
    <name type="scientific">Pseudidiomarina salinarum</name>
    <dbReference type="NCBI Taxonomy" id="435908"/>
    <lineage>
        <taxon>Bacteria</taxon>
        <taxon>Pseudomonadati</taxon>
        <taxon>Pseudomonadota</taxon>
        <taxon>Gammaproteobacteria</taxon>
        <taxon>Alteromonadales</taxon>
        <taxon>Idiomarinaceae</taxon>
        <taxon>Pseudidiomarina</taxon>
    </lineage>
</organism>